<evidence type="ECO:0000313" key="1">
    <source>
        <dbReference type="EMBL" id="KYP54409.1"/>
    </source>
</evidence>
<dbReference type="STRING" id="3821.A0A151SHZ4"/>
<gene>
    <name evidence="1" type="ORF">KK1_000597</name>
</gene>
<dbReference type="EMBL" id="CM003613">
    <property type="protein sequence ID" value="KYP54409.1"/>
    <property type="molecule type" value="Genomic_DNA"/>
</dbReference>
<sequence length="144" mass="16859">YDQIIGSSLQLMIFSRPDITYAIGKLSKYIHSLNQDHWEALARLMRYLRVTMDYVIFPTMLEMYNDANWIFVLDETKSISNYVFTLGGGVVGWRLVKQFVITRLNMELKFVVLKMTSIEAVVEKLFFCKHSFRNESNLKSVNTL</sequence>
<dbReference type="Proteomes" id="UP000075243">
    <property type="component" value="Chromosome 11"/>
</dbReference>
<dbReference type="Gramene" id="C.cajan_00578.t">
    <property type="protein sequence ID" value="C.cajan_00578.t.cds1"/>
    <property type="gene ID" value="C.cajan_00578"/>
</dbReference>
<dbReference type="PANTHER" id="PTHR11439">
    <property type="entry name" value="GAG-POL-RELATED RETROTRANSPOSON"/>
    <property type="match status" value="1"/>
</dbReference>
<feature type="non-terminal residue" evidence="1">
    <location>
        <position position="1"/>
    </location>
</feature>
<organism evidence="1 2">
    <name type="scientific">Cajanus cajan</name>
    <name type="common">Pigeon pea</name>
    <name type="synonym">Cajanus indicus</name>
    <dbReference type="NCBI Taxonomy" id="3821"/>
    <lineage>
        <taxon>Eukaryota</taxon>
        <taxon>Viridiplantae</taxon>
        <taxon>Streptophyta</taxon>
        <taxon>Embryophyta</taxon>
        <taxon>Tracheophyta</taxon>
        <taxon>Spermatophyta</taxon>
        <taxon>Magnoliopsida</taxon>
        <taxon>eudicotyledons</taxon>
        <taxon>Gunneridae</taxon>
        <taxon>Pentapetalae</taxon>
        <taxon>rosids</taxon>
        <taxon>fabids</taxon>
        <taxon>Fabales</taxon>
        <taxon>Fabaceae</taxon>
        <taxon>Papilionoideae</taxon>
        <taxon>50 kb inversion clade</taxon>
        <taxon>NPAAA clade</taxon>
        <taxon>indigoferoid/millettioid clade</taxon>
        <taxon>Phaseoleae</taxon>
        <taxon>Cajanus</taxon>
    </lineage>
</organism>
<dbReference type="PANTHER" id="PTHR11439:SF440">
    <property type="entry name" value="INTEGRASE CATALYTIC DOMAIN-CONTAINING PROTEIN"/>
    <property type="match status" value="1"/>
</dbReference>
<evidence type="ECO:0000313" key="2">
    <source>
        <dbReference type="Proteomes" id="UP000075243"/>
    </source>
</evidence>
<protein>
    <submittedName>
        <fullName evidence="1">Retrovirus-related Pol polyprotein from transposon TNT 1-94</fullName>
    </submittedName>
</protein>
<dbReference type="AlphaFoldDB" id="A0A151SHZ4"/>
<keyword evidence="2" id="KW-1185">Reference proteome</keyword>
<proteinExistence type="predicted"/>
<name>A0A151SHZ4_CAJCA</name>
<reference evidence="1 2" key="1">
    <citation type="journal article" date="2012" name="Nat. Biotechnol.">
        <title>Draft genome sequence of pigeonpea (Cajanus cajan), an orphan legume crop of resource-poor farmers.</title>
        <authorList>
            <person name="Varshney R.K."/>
            <person name="Chen W."/>
            <person name="Li Y."/>
            <person name="Bharti A.K."/>
            <person name="Saxena R.K."/>
            <person name="Schlueter J.A."/>
            <person name="Donoghue M.T."/>
            <person name="Azam S."/>
            <person name="Fan G."/>
            <person name="Whaley A.M."/>
            <person name="Farmer A.D."/>
            <person name="Sheridan J."/>
            <person name="Iwata A."/>
            <person name="Tuteja R."/>
            <person name="Penmetsa R.V."/>
            <person name="Wu W."/>
            <person name="Upadhyaya H.D."/>
            <person name="Yang S.P."/>
            <person name="Shah T."/>
            <person name="Saxena K.B."/>
            <person name="Michael T."/>
            <person name="McCombie W.R."/>
            <person name="Yang B."/>
            <person name="Zhang G."/>
            <person name="Yang H."/>
            <person name="Wang J."/>
            <person name="Spillane C."/>
            <person name="Cook D.R."/>
            <person name="May G.D."/>
            <person name="Xu X."/>
            <person name="Jackson S.A."/>
        </authorList>
    </citation>
    <scope>NUCLEOTIDE SEQUENCE [LARGE SCALE GENOMIC DNA]</scope>
    <source>
        <strain evidence="2">cv. Asha</strain>
    </source>
</reference>
<accession>A0A151SHZ4</accession>